<protein>
    <submittedName>
        <fullName evidence="12">Aurora kinase</fullName>
    </submittedName>
</protein>
<feature type="domain" description="Protein kinase" evidence="10">
    <location>
        <begin position="41"/>
        <end position="159"/>
    </location>
</feature>
<comment type="catalytic activity">
    <reaction evidence="6">
        <text>L-threonyl-[protein] + ATP = O-phospho-L-threonyl-[protein] + ADP + H(+)</text>
        <dbReference type="Rhea" id="RHEA:46608"/>
        <dbReference type="Rhea" id="RHEA-COMP:11060"/>
        <dbReference type="Rhea" id="RHEA-COMP:11605"/>
        <dbReference type="ChEBI" id="CHEBI:15378"/>
        <dbReference type="ChEBI" id="CHEBI:30013"/>
        <dbReference type="ChEBI" id="CHEBI:30616"/>
        <dbReference type="ChEBI" id="CHEBI:61977"/>
        <dbReference type="ChEBI" id="CHEBI:456216"/>
        <dbReference type="EC" id="2.7.11.1"/>
    </reaction>
</comment>
<evidence type="ECO:0000256" key="3">
    <source>
        <dbReference type="ARBA" id="ARBA00022741"/>
    </source>
</evidence>
<dbReference type="PROSITE" id="PS50011">
    <property type="entry name" value="PROTEIN_KINASE_DOM"/>
    <property type="match status" value="1"/>
</dbReference>
<evidence type="ECO:0000256" key="2">
    <source>
        <dbReference type="ARBA" id="ARBA00022679"/>
    </source>
</evidence>
<evidence type="ECO:0000313" key="12">
    <source>
        <dbReference type="WBParaSite" id="nRc.2.0.1.t18401-RA"/>
    </source>
</evidence>
<keyword evidence="2" id="KW-0808">Transferase</keyword>
<keyword evidence="3 8" id="KW-0547">Nucleotide-binding</keyword>
<dbReference type="SUPFAM" id="SSF56112">
    <property type="entry name" value="Protein kinase-like (PK-like)"/>
    <property type="match status" value="1"/>
</dbReference>
<sequence length="159" mass="18733">MRIHEIESIPESLNDKENDIGEVDMKEKSAYSVKNFTLDNFEIGRPLGKGKFGNVYLAREKQSKYIVALKVLFKSQLVKANVQHQLRREIEIQSHLRHPNILRLYNYFYDDARIYLVLEFAGKGELYKELQRCRRFDEKRSATFMAQIASALQYCHAKK</sequence>
<evidence type="ECO:0000313" key="11">
    <source>
        <dbReference type="Proteomes" id="UP000887565"/>
    </source>
</evidence>
<dbReference type="OMA" id="QINNIEH"/>
<feature type="binding site" evidence="8">
    <location>
        <begin position="119"/>
        <end position="121"/>
    </location>
    <ligand>
        <name>ATP</name>
        <dbReference type="ChEBI" id="CHEBI:30616"/>
    </ligand>
</feature>
<evidence type="ECO:0000256" key="7">
    <source>
        <dbReference type="ARBA" id="ARBA00048679"/>
    </source>
</evidence>
<accession>A0A915IY99</accession>
<dbReference type="GO" id="GO:0004674">
    <property type="term" value="F:protein serine/threonine kinase activity"/>
    <property type="evidence" value="ECO:0007669"/>
    <property type="project" value="UniProtKB-KW"/>
</dbReference>
<dbReference type="PROSITE" id="PS00107">
    <property type="entry name" value="PROTEIN_KINASE_ATP"/>
    <property type="match status" value="1"/>
</dbReference>
<dbReference type="FunFam" id="3.30.200.20:FF:000042">
    <property type="entry name" value="Aurora kinase A"/>
    <property type="match status" value="1"/>
</dbReference>
<proteinExistence type="predicted"/>
<evidence type="ECO:0000256" key="4">
    <source>
        <dbReference type="ARBA" id="ARBA00022777"/>
    </source>
</evidence>
<dbReference type="SMART" id="SM00220">
    <property type="entry name" value="S_TKc"/>
    <property type="match status" value="1"/>
</dbReference>
<name>A0A915IY99_ROMCU</name>
<keyword evidence="4" id="KW-0418">Kinase</keyword>
<dbReference type="InterPro" id="IPR011009">
    <property type="entry name" value="Kinase-like_dom_sf"/>
</dbReference>
<evidence type="ECO:0000259" key="10">
    <source>
        <dbReference type="PROSITE" id="PS50011"/>
    </source>
</evidence>
<evidence type="ECO:0000256" key="1">
    <source>
        <dbReference type="ARBA" id="ARBA00022527"/>
    </source>
</evidence>
<organism evidence="11 12">
    <name type="scientific">Romanomermis culicivorax</name>
    <name type="common">Nematode worm</name>
    <dbReference type="NCBI Taxonomy" id="13658"/>
    <lineage>
        <taxon>Eukaryota</taxon>
        <taxon>Metazoa</taxon>
        <taxon>Ecdysozoa</taxon>
        <taxon>Nematoda</taxon>
        <taxon>Enoplea</taxon>
        <taxon>Dorylaimia</taxon>
        <taxon>Mermithida</taxon>
        <taxon>Mermithoidea</taxon>
        <taxon>Mermithidae</taxon>
        <taxon>Romanomermis</taxon>
    </lineage>
</organism>
<comment type="catalytic activity">
    <reaction evidence="7">
        <text>L-seryl-[protein] + ATP = O-phospho-L-seryl-[protein] + ADP + H(+)</text>
        <dbReference type="Rhea" id="RHEA:17989"/>
        <dbReference type="Rhea" id="RHEA-COMP:9863"/>
        <dbReference type="Rhea" id="RHEA-COMP:11604"/>
        <dbReference type="ChEBI" id="CHEBI:15378"/>
        <dbReference type="ChEBI" id="CHEBI:29999"/>
        <dbReference type="ChEBI" id="CHEBI:30616"/>
        <dbReference type="ChEBI" id="CHEBI:83421"/>
        <dbReference type="ChEBI" id="CHEBI:456216"/>
        <dbReference type="EC" id="2.7.11.1"/>
    </reaction>
</comment>
<evidence type="ECO:0000256" key="8">
    <source>
        <dbReference type="PIRSR" id="PIRSR630616-2"/>
    </source>
</evidence>
<dbReference type="Pfam" id="PF00069">
    <property type="entry name" value="Pkinase"/>
    <property type="match status" value="1"/>
</dbReference>
<dbReference type="Gene3D" id="1.10.510.10">
    <property type="entry name" value="Transferase(Phosphotransferase) domain 1"/>
    <property type="match status" value="1"/>
</dbReference>
<dbReference type="GO" id="GO:0005524">
    <property type="term" value="F:ATP binding"/>
    <property type="evidence" value="ECO:0007669"/>
    <property type="project" value="UniProtKB-UniRule"/>
</dbReference>
<dbReference type="Proteomes" id="UP000887565">
    <property type="component" value="Unplaced"/>
</dbReference>
<reference evidence="12" key="1">
    <citation type="submission" date="2022-11" db="UniProtKB">
        <authorList>
            <consortium name="WormBaseParasite"/>
        </authorList>
    </citation>
    <scope>IDENTIFICATION</scope>
</reference>
<evidence type="ECO:0000256" key="5">
    <source>
        <dbReference type="ARBA" id="ARBA00022840"/>
    </source>
</evidence>
<evidence type="ECO:0000256" key="6">
    <source>
        <dbReference type="ARBA" id="ARBA00047899"/>
    </source>
</evidence>
<evidence type="ECO:0000256" key="9">
    <source>
        <dbReference type="PROSITE-ProRule" id="PRU10141"/>
    </source>
</evidence>
<feature type="binding site" evidence="8 9">
    <location>
        <position position="70"/>
    </location>
    <ligand>
        <name>ATP</name>
        <dbReference type="ChEBI" id="CHEBI:30616"/>
    </ligand>
</feature>
<dbReference type="InterPro" id="IPR000719">
    <property type="entry name" value="Prot_kinase_dom"/>
</dbReference>
<feature type="binding site" evidence="8">
    <location>
        <position position="51"/>
    </location>
    <ligand>
        <name>ATP</name>
        <dbReference type="ChEBI" id="CHEBI:30616"/>
    </ligand>
</feature>
<keyword evidence="11" id="KW-1185">Reference proteome</keyword>
<dbReference type="WBParaSite" id="nRc.2.0.1.t18401-RA">
    <property type="protein sequence ID" value="nRc.2.0.1.t18401-RA"/>
    <property type="gene ID" value="nRc.2.0.1.g18401"/>
</dbReference>
<keyword evidence="5 8" id="KW-0067">ATP-binding</keyword>
<keyword evidence="1" id="KW-0723">Serine/threonine-protein kinase</keyword>
<dbReference type="AlphaFoldDB" id="A0A915IY99"/>
<dbReference type="InterPro" id="IPR017441">
    <property type="entry name" value="Protein_kinase_ATP_BS"/>
</dbReference>
<dbReference type="PANTHER" id="PTHR24350">
    <property type="entry name" value="SERINE/THREONINE-PROTEIN KINASE IAL-RELATED"/>
    <property type="match status" value="1"/>
</dbReference>
<dbReference type="InterPro" id="IPR030616">
    <property type="entry name" value="Aur-like"/>
</dbReference>